<comment type="caution">
    <text evidence="1">The sequence shown here is derived from an EMBL/GenBank/DDBJ whole genome shotgun (WGS) entry which is preliminary data.</text>
</comment>
<keyword evidence="2" id="KW-1185">Reference proteome</keyword>
<reference evidence="1 2" key="1">
    <citation type="submission" date="2018-06" db="EMBL/GenBank/DDBJ databases">
        <title>Comparative genomics reveals the genomic features of Rhizophagus irregularis, R. cerebriforme, R. diaphanum and Gigaspora rosea, and their symbiotic lifestyle signature.</title>
        <authorList>
            <person name="Morin E."/>
            <person name="San Clemente H."/>
            <person name="Chen E.C.H."/>
            <person name="De La Providencia I."/>
            <person name="Hainaut M."/>
            <person name="Kuo A."/>
            <person name="Kohler A."/>
            <person name="Murat C."/>
            <person name="Tang N."/>
            <person name="Roy S."/>
            <person name="Loubradou J."/>
            <person name="Henrissat B."/>
            <person name="Grigoriev I.V."/>
            <person name="Corradi N."/>
            <person name="Roux C."/>
            <person name="Martin F.M."/>
        </authorList>
    </citation>
    <scope>NUCLEOTIDE SEQUENCE [LARGE SCALE GENOMIC DNA]</scope>
    <source>
        <strain evidence="1 2">DAOM 194757</strain>
    </source>
</reference>
<dbReference type="OrthoDB" id="10398600at2759"/>
<dbReference type="AlphaFoldDB" id="A0A397ULK9"/>
<evidence type="ECO:0000313" key="2">
    <source>
        <dbReference type="Proteomes" id="UP000266673"/>
    </source>
</evidence>
<name>A0A397ULK9_9GLOM</name>
<dbReference type="EMBL" id="QKWP01001565">
    <property type="protein sequence ID" value="RIB08016.1"/>
    <property type="molecule type" value="Genomic_DNA"/>
</dbReference>
<dbReference type="Proteomes" id="UP000266673">
    <property type="component" value="Unassembled WGS sequence"/>
</dbReference>
<dbReference type="SUPFAM" id="SSF52047">
    <property type="entry name" value="RNI-like"/>
    <property type="match status" value="1"/>
</dbReference>
<proteinExistence type="predicted"/>
<evidence type="ECO:0000313" key="1">
    <source>
        <dbReference type="EMBL" id="RIB08016.1"/>
    </source>
</evidence>
<sequence length="184" mass="21964">MALIFKKSGILLQRLKLELDEVFQDEPLLLKALKTFCPNIIYLSIQFIMFSPQFVKLIGNLQKLQFLSLWCNQVDYIPEEVIKRRVIQFSEKLPLTLKYFNLEDTWLEPYTDILLNHCNAPLKKMLIYRLNNERISKALVEFCMRNKTLNYVGVYKYLDLDDYTKKEVENYVELVPYESIVVDY</sequence>
<accession>A0A397ULK9</accession>
<evidence type="ECO:0008006" key="3">
    <source>
        <dbReference type="Google" id="ProtNLM"/>
    </source>
</evidence>
<gene>
    <name evidence="1" type="ORF">C2G38_380414</name>
</gene>
<organism evidence="1 2">
    <name type="scientific">Gigaspora rosea</name>
    <dbReference type="NCBI Taxonomy" id="44941"/>
    <lineage>
        <taxon>Eukaryota</taxon>
        <taxon>Fungi</taxon>
        <taxon>Fungi incertae sedis</taxon>
        <taxon>Mucoromycota</taxon>
        <taxon>Glomeromycotina</taxon>
        <taxon>Glomeromycetes</taxon>
        <taxon>Diversisporales</taxon>
        <taxon>Gigasporaceae</taxon>
        <taxon>Gigaspora</taxon>
    </lineage>
</organism>
<protein>
    <recommendedName>
        <fullName evidence="3">F-box domain-containing protein</fullName>
    </recommendedName>
</protein>